<evidence type="ECO:0000313" key="2">
    <source>
        <dbReference type="Proteomes" id="UP001473302"/>
    </source>
</evidence>
<dbReference type="Proteomes" id="UP001473302">
    <property type="component" value="Unassembled WGS sequence"/>
</dbReference>
<dbReference type="EMBL" id="BAABUK010000020">
    <property type="protein sequence ID" value="GAA5814231.1"/>
    <property type="molecule type" value="Genomic_DNA"/>
</dbReference>
<organism evidence="1 2">
    <name type="scientific">Mucor flavus</name>
    <dbReference type="NCBI Taxonomy" id="439312"/>
    <lineage>
        <taxon>Eukaryota</taxon>
        <taxon>Fungi</taxon>
        <taxon>Fungi incertae sedis</taxon>
        <taxon>Mucoromycota</taxon>
        <taxon>Mucoromycotina</taxon>
        <taxon>Mucoromycetes</taxon>
        <taxon>Mucorales</taxon>
        <taxon>Mucorineae</taxon>
        <taxon>Mucoraceae</taxon>
        <taxon>Mucor</taxon>
    </lineage>
</organism>
<reference evidence="1 2" key="1">
    <citation type="submission" date="2024-04" db="EMBL/GenBank/DDBJ databases">
        <title>genome sequences of Mucor flavus KT1a and Helicostylum pulchrum KT1b strains isolated from the surface of a dry-aged beef.</title>
        <authorList>
            <person name="Toyotome T."/>
            <person name="Hosono M."/>
            <person name="Torimaru M."/>
            <person name="Fukuda K."/>
            <person name="Mikami N."/>
        </authorList>
    </citation>
    <scope>NUCLEOTIDE SEQUENCE [LARGE SCALE GENOMIC DNA]</scope>
    <source>
        <strain evidence="1 2">KT1a</strain>
    </source>
</reference>
<gene>
    <name evidence="1" type="ORF">MFLAVUS_007725</name>
</gene>
<proteinExistence type="predicted"/>
<evidence type="ECO:0000313" key="1">
    <source>
        <dbReference type="EMBL" id="GAA5814231.1"/>
    </source>
</evidence>
<sequence length="84" mass="9651">MTLVPTNDDSLNTEKIYVNRLPGGINACFGPVSADDFQQKVQNSKRINYNTSISILLGRISTRKKFEEEYYHTVLNFFKLANDF</sequence>
<name>A0ABP9Z596_9FUNG</name>
<keyword evidence="2" id="KW-1185">Reference proteome</keyword>
<comment type="caution">
    <text evidence="1">The sequence shown here is derived from an EMBL/GenBank/DDBJ whole genome shotgun (WGS) entry which is preliminary data.</text>
</comment>
<protein>
    <submittedName>
        <fullName evidence="1">Uncharacterized protein</fullName>
    </submittedName>
</protein>
<accession>A0ABP9Z596</accession>